<dbReference type="GO" id="GO:0016757">
    <property type="term" value="F:glycosyltransferase activity"/>
    <property type="evidence" value="ECO:0007669"/>
    <property type="project" value="UniProtKB-KW"/>
</dbReference>
<dbReference type="SUPFAM" id="SSF53756">
    <property type="entry name" value="UDP-Glycosyltransferase/glycogen phosphorylase"/>
    <property type="match status" value="1"/>
</dbReference>
<evidence type="ECO:0000313" key="3">
    <source>
        <dbReference type="Proteomes" id="UP001595898"/>
    </source>
</evidence>
<dbReference type="AlphaFoldDB" id="A0ABD5PQN4"/>
<dbReference type="PANTHER" id="PTHR46401">
    <property type="entry name" value="GLYCOSYLTRANSFERASE WBBK-RELATED"/>
    <property type="match status" value="1"/>
</dbReference>
<evidence type="ECO:0000256" key="1">
    <source>
        <dbReference type="ARBA" id="ARBA00022679"/>
    </source>
</evidence>
<keyword evidence="2" id="KW-0328">Glycosyltransferase</keyword>
<evidence type="ECO:0000313" key="2">
    <source>
        <dbReference type="EMBL" id="MFC4542236.1"/>
    </source>
</evidence>
<name>A0ABD5PQN4_9EURY</name>
<keyword evidence="3" id="KW-1185">Reference proteome</keyword>
<sequence>MTSETAEASAARTTTVTSETGEEMQVLHLPYFDTNPYQANLAAALERNGVSVTLTTGYPAEAVRTLFSEGVPDVLHLHWISPYLVGDSRVTSVLKAAVFCTGLLVARLLGVRIVWTAHNLVEHERRYPSFERFCKGLLVEHLFDRVFVHWQEARSELREEFGLAEDGEPFVTVTHGHYIHNYENEVDEETARSRFGIPPDAFVLLFFGGIRSYKGVPELIDAFEALDRDDVHLLIAGNTFETDLHEQIEDMASANPRIHCTLEFVPDENVQWYMNAADAVVFPFEDIFTSGSVILAMSFGKAVVAPRSEYLDESVGNHGGILYDGDDPDGLDAALKEIVDREVDSMGRRNYELVSRHEWETVAAETVAAYREVL</sequence>
<gene>
    <name evidence="2" type="ORF">ACFO5R_09880</name>
</gene>
<comment type="caution">
    <text evidence="2">The sequence shown here is derived from an EMBL/GenBank/DDBJ whole genome shotgun (WGS) entry which is preliminary data.</text>
</comment>
<dbReference type="CDD" id="cd03801">
    <property type="entry name" value="GT4_PimA-like"/>
    <property type="match status" value="1"/>
</dbReference>
<organism evidence="2 3">
    <name type="scientific">Halosolutus amylolyticus</name>
    <dbReference type="NCBI Taxonomy" id="2932267"/>
    <lineage>
        <taxon>Archaea</taxon>
        <taxon>Methanobacteriati</taxon>
        <taxon>Methanobacteriota</taxon>
        <taxon>Stenosarchaea group</taxon>
        <taxon>Halobacteria</taxon>
        <taxon>Halobacteriales</taxon>
        <taxon>Natrialbaceae</taxon>
        <taxon>Halosolutus</taxon>
    </lineage>
</organism>
<proteinExistence type="predicted"/>
<keyword evidence="1 2" id="KW-0808">Transferase</keyword>
<dbReference type="Proteomes" id="UP001595898">
    <property type="component" value="Unassembled WGS sequence"/>
</dbReference>
<protein>
    <submittedName>
        <fullName evidence="2">Glycosyltransferase family 4 protein</fullName>
        <ecNumber evidence="2">2.4.-.-</ecNumber>
    </submittedName>
</protein>
<accession>A0ABD5PQN4</accession>
<dbReference type="Pfam" id="PF13692">
    <property type="entry name" value="Glyco_trans_1_4"/>
    <property type="match status" value="1"/>
</dbReference>
<reference evidence="2 3" key="1">
    <citation type="journal article" date="2019" name="Int. J. Syst. Evol. Microbiol.">
        <title>The Global Catalogue of Microorganisms (GCM) 10K type strain sequencing project: providing services to taxonomists for standard genome sequencing and annotation.</title>
        <authorList>
            <consortium name="The Broad Institute Genomics Platform"/>
            <consortium name="The Broad Institute Genome Sequencing Center for Infectious Disease"/>
            <person name="Wu L."/>
            <person name="Ma J."/>
        </authorList>
    </citation>
    <scope>NUCLEOTIDE SEQUENCE [LARGE SCALE GENOMIC DNA]</scope>
    <source>
        <strain evidence="2 3">WLHS5</strain>
    </source>
</reference>
<dbReference type="PANTHER" id="PTHR46401:SF2">
    <property type="entry name" value="GLYCOSYLTRANSFERASE WBBK-RELATED"/>
    <property type="match status" value="1"/>
</dbReference>
<dbReference type="Gene3D" id="3.40.50.2000">
    <property type="entry name" value="Glycogen Phosphorylase B"/>
    <property type="match status" value="2"/>
</dbReference>
<dbReference type="EC" id="2.4.-.-" evidence="2"/>
<dbReference type="EMBL" id="JBHSFA010000005">
    <property type="protein sequence ID" value="MFC4542236.1"/>
    <property type="molecule type" value="Genomic_DNA"/>
</dbReference>
<dbReference type="RefSeq" id="WP_250141636.1">
    <property type="nucleotide sequence ID" value="NZ_JALIQP010000004.1"/>
</dbReference>